<keyword evidence="17 20" id="KW-0472">Membrane</keyword>
<keyword evidence="9 20" id="KW-0812">Transmembrane</keyword>
<evidence type="ECO:0000256" key="6">
    <source>
        <dbReference type="ARBA" id="ARBA00022469"/>
    </source>
</evidence>
<feature type="transmembrane region" description="Helical" evidence="20">
    <location>
        <begin position="114"/>
        <end position="134"/>
    </location>
</feature>
<feature type="transmembrane region" description="Helical" evidence="20">
    <location>
        <begin position="51"/>
        <end position="77"/>
    </location>
</feature>
<evidence type="ECO:0000256" key="2">
    <source>
        <dbReference type="ARBA" id="ARBA00004548"/>
    </source>
</evidence>
<evidence type="ECO:0000256" key="14">
    <source>
        <dbReference type="ARBA" id="ARBA00022989"/>
    </source>
</evidence>
<evidence type="ECO:0000313" key="21">
    <source>
        <dbReference type="EMBL" id="BBF91556.1"/>
    </source>
</evidence>
<dbReference type="PDB" id="9J2F">
    <property type="method" value="EM"/>
    <property type="resolution" value="2.20 A"/>
    <property type="chains" value="M=1-332"/>
</dbReference>
<organism evidence="21 22">
    <name type="scientific">Blastochloris tepida</name>
    <dbReference type="NCBI Taxonomy" id="2233851"/>
    <lineage>
        <taxon>Bacteria</taxon>
        <taxon>Pseudomonadati</taxon>
        <taxon>Pseudomonadota</taxon>
        <taxon>Alphaproteobacteria</taxon>
        <taxon>Hyphomicrobiales</taxon>
        <taxon>Blastochloridaceae</taxon>
        <taxon>Blastochloris</taxon>
    </lineage>
</organism>
<evidence type="ECO:0000256" key="20">
    <source>
        <dbReference type="RuleBase" id="RU364137"/>
    </source>
</evidence>
<keyword evidence="5 20" id="KW-0813">Transport</keyword>
<keyword evidence="8 20" id="KW-0602">Photosynthesis</keyword>
<keyword evidence="13 20" id="KW-0249">Electron transport</keyword>
<dbReference type="GO" id="GO:0046872">
    <property type="term" value="F:metal ion binding"/>
    <property type="evidence" value="ECO:0007669"/>
    <property type="project" value="UniProtKB-KW"/>
</dbReference>
<evidence type="ECO:0000256" key="9">
    <source>
        <dbReference type="ARBA" id="ARBA00022692"/>
    </source>
</evidence>
<evidence type="ECO:0000256" key="7">
    <source>
        <dbReference type="ARBA" id="ARBA00022494"/>
    </source>
</evidence>
<dbReference type="InterPro" id="IPR055265">
    <property type="entry name" value="Photo_RC_L/M_CS"/>
</dbReference>
<dbReference type="PRINTS" id="PR00256">
    <property type="entry name" value="REACTNCENTRE"/>
</dbReference>
<gene>
    <name evidence="21" type="ORF">BLTE_02410</name>
</gene>
<dbReference type="SMR" id="A0A348FW73"/>
<evidence type="ECO:0000256" key="16">
    <source>
        <dbReference type="ARBA" id="ARBA00023004"/>
    </source>
</evidence>
<dbReference type="Pfam" id="PF00124">
    <property type="entry name" value="Photo_RC"/>
    <property type="match status" value="1"/>
</dbReference>
<dbReference type="GO" id="GO:0030077">
    <property type="term" value="C:plasma membrane light-harvesting complex"/>
    <property type="evidence" value="ECO:0007669"/>
    <property type="project" value="InterPro"/>
</dbReference>
<accession>A0A348FW73</accession>
<proteinExistence type="evidence at protein level"/>
<keyword evidence="10 20" id="KW-0479">Metal-binding</keyword>
<keyword evidence="23" id="KW-0002">3D-structure</keyword>
<dbReference type="AlphaFoldDB" id="A0A348FW73"/>
<keyword evidence="6 20" id="KW-0674">Reaction center</keyword>
<dbReference type="GO" id="GO:0042717">
    <property type="term" value="C:plasma membrane-derived chromatophore membrane"/>
    <property type="evidence" value="ECO:0007669"/>
    <property type="project" value="UniProtKB-SubCell"/>
</dbReference>
<dbReference type="KEGG" id="blag:BLTE_02410"/>
<evidence type="ECO:0000256" key="17">
    <source>
        <dbReference type="ARBA" id="ARBA00023136"/>
    </source>
</evidence>
<dbReference type="NCBIfam" id="TIGR01115">
    <property type="entry name" value="pufM"/>
    <property type="match status" value="1"/>
</dbReference>
<feature type="transmembrane region" description="Helical" evidence="20">
    <location>
        <begin position="268"/>
        <end position="291"/>
    </location>
</feature>
<comment type="function">
    <text evidence="1 20">The reaction center is a membrane-bound complex that mediates the initial photochemical event in the electron transfer process of photosynthesis.</text>
</comment>
<dbReference type="Proteomes" id="UP000266934">
    <property type="component" value="Chromosome"/>
</dbReference>
<dbReference type="Gene3D" id="1.20.85.10">
    <property type="entry name" value="Photosystem II protein D1-like"/>
    <property type="match status" value="2"/>
</dbReference>
<evidence type="ECO:0000256" key="8">
    <source>
        <dbReference type="ARBA" id="ARBA00022531"/>
    </source>
</evidence>
<keyword evidence="7 20" id="KW-0148">Chlorophyll</keyword>
<evidence type="ECO:0000256" key="15">
    <source>
        <dbReference type="ARBA" id="ARBA00022991"/>
    </source>
</evidence>
<dbReference type="InterPro" id="IPR000484">
    <property type="entry name" value="Photo_RC_L/M"/>
</dbReference>
<evidence type="ECO:0000256" key="5">
    <source>
        <dbReference type="ARBA" id="ARBA00022448"/>
    </source>
</evidence>
<reference evidence="23" key="2">
    <citation type="journal article" date="2025" name="Biochemistry">
        <title>The Thermal-Stable LH1-RC Complex of a Hot Spring Purple Bacterium Powers Photosynthesis with Extremely Low-Energy Near-Infrared Light.</title>
        <authorList>
            <person name="Kimura Y."/>
            <person name="Kanno R."/>
            <person name="Mori K."/>
            <person name="Matsuda Y."/>
            <person name="Seto R."/>
            <person name="Takenaka S."/>
            <person name="Mino H."/>
            <person name="Ohkubo T."/>
            <person name="Honda M."/>
            <person name="Sasaki Y.C."/>
            <person name="Kishikawa J.I."/>
            <person name="Mitsuoka K."/>
            <person name="Mio K."/>
            <person name="Hall M."/>
            <person name="Purba E.R."/>
            <person name="Mochizuki T."/>
            <person name="Mizoguchi A."/>
            <person name="Humbel B.M."/>
            <person name="Madigan M.T."/>
            <person name="Wang-Otomo Z.Y."/>
            <person name="Tani K."/>
        </authorList>
    </citation>
    <scope>STRUCTURE BY ELECTRON MICROSCOPY (2.20 ANGSTROMS) IN COMPLEX WITH FE(3+)</scope>
</reference>
<dbReference type="OrthoDB" id="8555181at2"/>
<keyword evidence="16 20" id="KW-0408">Iron</keyword>
<keyword evidence="12 20" id="KW-0076">Bacteriochlorophyll</keyword>
<keyword evidence="15 20" id="KW-0157">Chromophore</keyword>
<evidence type="ECO:0000256" key="10">
    <source>
        <dbReference type="ARBA" id="ARBA00022723"/>
    </source>
</evidence>
<dbReference type="PROSITE" id="PS00244">
    <property type="entry name" value="REACTION_CENTER"/>
    <property type="match status" value="1"/>
</dbReference>
<feature type="transmembrane region" description="Helical" evidence="20">
    <location>
        <begin position="146"/>
        <end position="167"/>
    </location>
</feature>
<evidence type="ECO:0000256" key="1">
    <source>
        <dbReference type="ARBA" id="ARBA00002611"/>
    </source>
</evidence>
<evidence type="ECO:0000256" key="4">
    <source>
        <dbReference type="ARBA" id="ARBA00018761"/>
    </source>
</evidence>
<keyword evidence="11 20" id="KW-0460">Magnesium</keyword>
<dbReference type="EMBL" id="AP018907">
    <property type="protein sequence ID" value="BBF91556.1"/>
    <property type="molecule type" value="Genomic_DNA"/>
</dbReference>
<dbReference type="EMDB" id="EMD-61095"/>
<dbReference type="RefSeq" id="WP_126396867.1">
    <property type="nucleotide sequence ID" value="NZ_AP018907.1"/>
</dbReference>
<evidence type="ECO:0000256" key="12">
    <source>
        <dbReference type="ARBA" id="ARBA00022956"/>
    </source>
</evidence>
<evidence type="ECO:0000313" key="22">
    <source>
        <dbReference type="Proteomes" id="UP000266934"/>
    </source>
</evidence>
<evidence type="ECO:0000256" key="3">
    <source>
        <dbReference type="ARBA" id="ARBA00008204"/>
    </source>
</evidence>
<dbReference type="CDD" id="cd09291">
    <property type="entry name" value="Photo-RC_M"/>
    <property type="match status" value="1"/>
</dbReference>
<evidence type="ECO:0007829" key="23">
    <source>
        <dbReference type="PDB" id="9J2F"/>
    </source>
</evidence>
<protein>
    <recommendedName>
        <fullName evidence="4 20">Reaction center protein M chain</fullName>
    </recommendedName>
    <alternativeName>
        <fullName evidence="18 20">Photosynthetic reaction center M subunit</fullName>
    </alternativeName>
</protein>
<dbReference type="InterPro" id="IPR036854">
    <property type="entry name" value="Photo_II_D1/D2_sf"/>
</dbReference>
<feature type="binding site" evidence="23">
    <location>
        <position position="266"/>
    </location>
    <ligand>
        <name>Fe(3+)</name>
        <dbReference type="ChEBI" id="CHEBI:29034"/>
    </ligand>
</feature>
<dbReference type="GO" id="GO:0042314">
    <property type="term" value="F:bacteriochlorophyll binding"/>
    <property type="evidence" value="ECO:0007669"/>
    <property type="project" value="UniProtKB-KW"/>
</dbReference>
<dbReference type="InterPro" id="IPR005781">
    <property type="entry name" value="Photo_RC_M"/>
</dbReference>
<feature type="binding site" evidence="23">
    <location>
        <position position="234"/>
    </location>
    <ligand>
        <name>Fe(3+)</name>
        <dbReference type="ChEBI" id="CHEBI:29034"/>
    </ligand>
</feature>
<sequence>MADFQTIYTQIQARGPDHFGPSGQWGDIDRVGKPIFIKWLGRIGDAQIGPVYLGASGVGGIAFGLTAILIIGFNMLAQVSFDPLQFFRQFFWLGLYPPKAQYGMGIPPLNDGGWWLMAGLMMTLSLGCWWIRVYSRARALGLGTHIAWNFAMAIFFVLCIGFFHPVLVGSWSEAVPFGIFPHLDWLTAFSMRYGNFYYCPWHGFSIGFAYGCGLLFAAHGATILAVARFGGDREIEQITDRGTAVERAALFWRWTMGFNATIESIHRWGWFFSFMVMFSASVGILLTGTFVDNWYLWCVKHGAAPDYPAFLPATPDPRAGTFDPRTLTGVPQ</sequence>
<dbReference type="SUPFAM" id="SSF81483">
    <property type="entry name" value="Bacterial photosystem II reaction centre, L and M subunits"/>
    <property type="match status" value="1"/>
</dbReference>
<keyword evidence="22" id="KW-1185">Reference proteome</keyword>
<evidence type="ECO:0000256" key="11">
    <source>
        <dbReference type="ARBA" id="ARBA00022842"/>
    </source>
</evidence>
<feature type="transmembrane region" description="Helical" evidence="20">
    <location>
        <begin position="201"/>
        <end position="227"/>
    </location>
</feature>
<evidence type="ECO:0000256" key="18">
    <source>
        <dbReference type="ARBA" id="ARBA00031893"/>
    </source>
</evidence>
<feature type="binding site" evidence="23">
    <location>
        <position position="219"/>
    </location>
    <ligand>
        <name>Fe(3+)</name>
        <dbReference type="ChEBI" id="CHEBI:29034"/>
    </ligand>
</feature>
<evidence type="ECO:0000256" key="19">
    <source>
        <dbReference type="RuleBase" id="RU004331"/>
    </source>
</evidence>
<name>A0A348FW73_9HYPH</name>
<keyword evidence="14 20" id="KW-1133">Transmembrane helix</keyword>
<dbReference type="GO" id="GO:0009772">
    <property type="term" value="P:photosynthetic electron transport in photosystem II"/>
    <property type="evidence" value="ECO:0007669"/>
    <property type="project" value="InterPro"/>
</dbReference>
<comment type="subcellular location">
    <subcellularLocation>
        <location evidence="2 20">Cellular chromatophore membrane</location>
        <topology evidence="2 20">Multi-pass membrane protein</topology>
    </subcellularLocation>
</comment>
<evidence type="ECO:0000256" key="13">
    <source>
        <dbReference type="ARBA" id="ARBA00022982"/>
    </source>
</evidence>
<comment type="subunit">
    <text evidence="20">Reaction center is composed of four bacteriochlorophylls, two bacteriopheophytins, two ubiquinones, one iron, and highly hydrophobic polypeptide chains.</text>
</comment>
<comment type="similarity">
    <text evidence="3 19">Belongs to the reaction center PufL/M/PsbA/D family.</text>
</comment>
<reference evidence="21 22" key="1">
    <citation type="submission" date="2018-08" db="EMBL/GenBank/DDBJ databases">
        <title>Complete genome sequencing of Blastochloris tepida GI.</title>
        <authorList>
            <person name="Tsukatani Y."/>
            <person name="Mori H."/>
        </authorList>
    </citation>
    <scope>NUCLEOTIDE SEQUENCE [LARGE SCALE GENOMIC DNA]</scope>
    <source>
        <strain evidence="21 22">GI</strain>
    </source>
</reference>